<dbReference type="PANTHER" id="PTHR10146">
    <property type="entry name" value="PROLINE SYNTHETASE CO-TRANSCRIBED BACTERIAL HOMOLOG PROTEIN"/>
    <property type="match status" value="1"/>
</dbReference>
<keyword evidence="6" id="KW-1185">Reference proteome</keyword>
<dbReference type="HAMAP" id="MF_02087">
    <property type="entry name" value="PLP_homeostasis"/>
    <property type="match status" value="1"/>
</dbReference>
<dbReference type="PROSITE" id="PS01211">
    <property type="entry name" value="UPF0001"/>
    <property type="match status" value="1"/>
</dbReference>
<dbReference type="OrthoDB" id="10264196at2759"/>
<dbReference type="GeneID" id="116298671"/>
<evidence type="ECO:0000256" key="1">
    <source>
        <dbReference type="ARBA" id="ARBA00022898"/>
    </source>
</evidence>
<dbReference type="AlphaFoldDB" id="A0A6P8ICY2"/>
<comment type="similarity">
    <text evidence="2 3">Belongs to the pyridoxal phosphate-binding protein YggS/PROSC family.</text>
</comment>
<reference evidence="7" key="1">
    <citation type="submission" date="2025-08" db="UniProtKB">
        <authorList>
            <consortium name="RefSeq"/>
        </authorList>
    </citation>
    <scope>IDENTIFICATION</scope>
    <source>
        <tissue evidence="7">Tentacle</tissue>
    </source>
</reference>
<evidence type="ECO:0000256" key="2">
    <source>
        <dbReference type="HAMAP-Rule" id="MF_03225"/>
    </source>
</evidence>
<dbReference type="CDD" id="cd06822">
    <property type="entry name" value="PLPDE_III_YBL036c_euk"/>
    <property type="match status" value="1"/>
</dbReference>
<dbReference type="PANTHER" id="PTHR10146:SF14">
    <property type="entry name" value="PYRIDOXAL PHOSPHATE HOMEOSTASIS PROTEIN"/>
    <property type="match status" value="1"/>
</dbReference>
<feature type="domain" description="Alanine racemase N-terminal" evidence="5">
    <location>
        <begin position="36"/>
        <end position="247"/>
    </location>
</feature>
<sequence>MRKIMALENVGPALRGVLARINEAVEKRPENLPKVVPRLVAVSKTKPVEYILEAYEHGQRNFGENYVQELAKKASDPRLHQLSDLKWHFIGHLQRNKCNNLTAIPNLFMVETINSTQLATALNKSWGRTDNKEPLKVMVEVNTSNEKSKMGCGSDDCCSIVNFIIQNCPNLKFIGLMTIGQYNYDWGKHGPNPDFMCLMRCQENVCEKLNMPQDQVELSMGMSSDFDKAILMGSTNVRVGSTIFGERDPTTKKGSTESEEKTAANKDNKSEPEKDEKPELSSNLKKLALA</sequence>
<accession>A0A6P8ICY2</accession>
<feature type="compositionally biased region" description="Basic and acidic residues" evidence="4">
    <location>
        <begin position="245"/>
        <end position="279"/>
    </location>
</feature>
<dbReference type="Gene3D" id="3.20.20.10">
    <property type="entry name" value="Alanine racemase"/>
    <property type="match status" value="1"/>
</dbReference>
<dbReference type="Proteomes" id="UP000515163">
    <property type="component" value="Unplaced"/>
</dbReference>
<proteinExistence type="inferred from homology"/>
<dbReference type="Pfam" id="PF01168">
    <property type="entry name" value="Ala_racemase_N"/>
    <property type="match status" value="1"/>
</dbReference>
<feature type="region of interest" description="Disordered" evidence="4">
    <location>
        <begin position="241"/>
        <end position="290"/>
    </location>
</feature>
<evidence type="ECO:0000256" key="4">
    <source>
        <dbReference type="SAM" id="MobiDB-lite"/>
    </source>
</evidence>
<protein>
    <recommendedName>
        <fullName evidence="2">Pyridoxal phosphate homeostasis protein</fullName>
        <shortName evidence="2">PLP homeostasis protein</shortName>
    </recommendedName>
</protein>
<evidence type="ECO:0000313" key="6">
    <source>
        <dbReference type="Proteomes" id="UP000515163"/>
    </source>
</evidence>
<keyword evidence="1 2" id="KW-0663">Pyridoxal phosphate</keyword>
<evidence type="ECO:0000259" key="5">
    <source>
        <dbReference type="Pfam" id="PF01168"/>
    </source>
</evidence>
<evidence type="ECO:0000256" key="3">
    <source>
        <dbReference type="RuleBase" id="RU004514"/>
    </source>
</evidence>
<dbReference type="InterPro" id="IPR011078">
    <property type="entry name" value="PyrdxlP_homeostasis"/>
</dbReference>
<dbReference type="FunCoup" id="A0A6P8ICY2">
    <property type="interactions" value="1714"/>
</dbReference>
<dbReference type="NCBIfam" id="TIGR00044">
    <property type="entry name" value="YggS family pyridoxal phosphate-dependent enzyme"/>
    <property type="match status" value="1"/>
</dbReference>
<dbReference type="RefSeq" id="XP_031563055.1">
    <property type="nucleotide sequence ID" value="XM_031707195.1"/>
</dbReference>
<gene>
    <name evidence="7" type="primary">LOC116298671</name>
</gene>
<dbReference type="InterPro" id="IPR029066">
    <property type="entry name" value="PLP-binding_barrel"/>
</dbReference>
<dbReference type="InParanoid" id="A0A6P8ICY2"/>
<feature type="modified residue" description="N6-(pyridoxal phosphate)lysine" evidence="2">
    <location>
        <position position="44"/>
    </location>
</feature>
<comment type="function">
    <text evidence="2">Pyridoxal 5'-phosphate (PLP)-binding protein, which may be involved in intracellular homeostatic regulation of pyridoxal 5'-phosphate (PLP), the active form of vitamin B6.</text>
</comment>
<dbReference type="InterPro" id="IPR001608">
    <property type="entry name" value="Ala_racemase_N"/>
</dbReference>
<evidence type="ECO:0000313" key="7">
    <source>
        <dbReference type="RefSeq" id="XP_031563055.1"/>
    </source>
</evidence>
<dbReference type="KEGG" id="aten:116298671"/>
<dbReference type="SUPFAM" id="SSF51419">
    <property type="entry name" value="PLP-binding barrel"/>
    <property type="match status" value="1"/>
</dbReference>
<name>A0A6P8ICY2_ACTTE</name>
<dbReference type="GO" id="GO:0030170">
    <property type="term" value="F:pyridoxal phosphate binding"/>
    <property type="evidence" value="ECO:0007669"/>
    <property type="project" value="UniProtKB-UniRule"/>
</dbReference>
<dbReference type="FunFam" id="3.20.20.10:FF:000007">
    <property type="entry name" value="Pyridoxal phosphate homeostasis protein"/>
    <property type="match status" value="1"/>
</dbReference>
<organism evidence="6 7">
    <name type="scientific">Actinia tenebrosa</name>
    <name type="common">Australian red waratah sea anemone</name>
    <dbReference type="NCBI Taxonomy" id="6105"/>
    <lineage>
        <taxon>Eukaryota</taxon>
        <taxon>Metazoa</taxon>
        <taxon>Cnidaria</taxon>
        <taxon>Anthozoa</taxon>
        <taxon>Hexacorallia</taxon>
        <taxon>Actiniaria</taxon>
        <taxon>Actiniidae</taxon>
        <taxon>Actinia</taxon>
    </lineage>
</organism>